<keyword evidence="1" id="KW-0732">Signal</keyword>
<gene>
    <name evidence="2" type="ORF">ABT57_07660</name>
</gene>
<sequence>MRNTKIMLLAAIIASPLALADGGYGGYGGYDNGYDDYDNVTIDGSYNKTTNVDVDLSYDKTVNYSKYSSSDDDYLKMKNVGNTHEFDYEDNSYKDASKDVDIDVEVNKYLAESTLYGSVMDTSVTYGGACCKGSSTDVMVDHANNMHMSYGSASGINIAGQNVGNNSLVQQTSSTNAALVGSGSGGSY</sequence>
<evidence type="ECO:0000313" key="2">
    <source>
        <dbReference type="EMBL" id="KLV10416.1"/>
    </source>
</evidence>
<dbReference type="RefSeq" id="WP_047884581.1">
    <property type="nucleotide sequence ID" value="NZ_CP071326.1"/>
</dbReference>
<keyword evidence="3" id="KW-1185">Reference proteome</keyword>
<protein>
    <submittedName>
        <fullName evidence="2">Uncharacterized protein</fullName>
    </submittedName>
</protein>
<reference evidence="2 3" key="1">
    <citation type="submission" date="2015-05" db="EMBL/GenBank/DDBJ databases">
        <title>Photobacterium galathea sp. nov.</title>
        <authorList>
            <person name="Machado H."/>
            <person name="Gram L."/>
        </authorList>
    </citation>
    <scope>NUCLEOTIDE SEQUENCE [LARGE SCALE GENOMIC DNA]</scope>
    <source>
        <strain evidence="2 3">DSM 22954</strain>
    </source>
</reference>
<dbReference type="PATRIC" id="fig|320778.3.peg.1657"/>
<dbReference type="AlphaFoldDB" id="A0A0J1HFL6"/>
<dbReference type="EMBL" id="LDOU01000006">
    <property type="protein sequence ID" value="KLV10416.1"/>
    <property type="molecule type" value="Genomic_DNA"/>
</dbReference>
<dbReference type="OrthoDB" id="5815307at2"/>
<evidence type="ECO:0000313" key="3">
    <source>
        <dbReference type="Proteomes" id="UP000035909"/>
    </source>
</evidence>
<organism evidence="2 3">
    <name type="scientific">Photobacterium ganghwense</name>
    <dbReference type="NCBI Taxonomy" id="320778"/>
    <lineage>
        <taxon>Bacteria</taxon>
        <taxon>Pseudomonadati</taxon>
        <taxon>Pseudomonadota</taxon>
        <taxon>Gammaproteobacteria</taxon>
        <taxon>Vibrionales</taxon>
        <taxon>Vibrionaceae</taxon>
        <taxon>Photobacterium</taxon>
    </lineage>
</organism>
<dbReference type="STRING" id="320778.ABT57_07660"/>
<proteinExistence type="predicted"/>
<comment type="caution">
    <text evidence="2">The sequence shown here is derived from an EMBL/GenBank/DDBJ whole genome shotgun (WGS) entry which is preliminary data.</text>
</comment>
<name>A0A0J1HFL6_9GAMM</name>
<feature type="signal peptide" evidence="1">
    <location>
        <begin position="1"/>
        <end position="20"/>
    </location>
</feature>
<accession>A0A0J1HFL6</accession>
<evidence type="ECO:0000256" key="1">
    <source>
        <dbReference type="SAM" id="SignalP"/>
    </source>
</evidence>
<feature type="chain" id="PRO_5005252608" evidence="1">
    <location>
        <begin position="21"/>
        <end position="188"/>
    </location>
</feature>
<dbReference type="Proteomes" id="UP000035909">
    <property type="component" value="Unassembled WGS sequence"/>
</dbReference>